<name>A0A5C2SQU6_9APHY</name>
<accession>A0A5C2SQU6</accession>
<evidence type="ECO:0000256" key="2">
    <source>
        <dbReference type="SAM" id="Phobius"/>
    </source>
</evidence>
<protein>
    <recommendedName>
        <fullName evidence="6">Ser-Thr-rich glycosyl-phosphatidyl-inositol-anchored membrane family-domain-containing protein</fullName>
    </recommendedName>
</protein>
<evidence type="ECO:0008006" key="6">
    <source>
        <dbReference type="Google" id="ProtNLM"/>
    </source>
</evidence>
<dbReference type="AlphaFoldDB" id="A0A5C2SQU6"/>
<dbReference type="Proteomes" id="UP000313359">
    <property type="component" value="Unassembled WGS sequence"/>
</dbReference>
<sequence length="264" mass="26797">MASSLFYVLFASLFAVVCAQNLPPPIIVPKTGDVWKAGERQTVKWSIDGINVYDPGLNPLRGKIFIGHLTNNSRYIWFTEPLASDFTYLQQQVDIIVPTFPTAHNYFLVLVGQSDNWSQFFTIENPADPSGTGTLGTSVTINTISASQTASSVSTSASASSTSTATSISASVTGSTTSTSVSSTSSVGSTSASVEAPPSSTSASSMTASSATSSGTSSATVLSVPSSSSTAPASGGSNNGASANAISIVSAGAAVVLSFIFLVS</sequence>
<keyword evidence="2" id="KW-0812">Transmembrane</keyword>
<keyword evidence="5" id="KW-1185">Reference proteome</keyword>
<feature type="chain" id="PRO_5022745990" description="Ser-Thr-rich glycosyl-phosphatidyl-inositol-anchored membrane family-domain-containing protein" evidence="3">
    <location>
        <begin position="20"/>
        <end position="264"/>
    </location>
</feature>
<keyword evidence="2" id="KW-0472">Membrane</keyword>
<evidence type="ECO:0000313" key="4">
    <source>
        <dbReference type="EMBL" id="RPD65497.1"/>
    </source>
</evidence>
<evidence type="ECO:0000256" key="1">
    <source>
        <dbReference type="SAM" id="MobiDB-lite"/>
    </source>
</evidence>
<organism evidence="4 5">
    <name type="scientific">Lentinus tigrinus ALCF2SS1-6</name>
    <dbReference type="NCBI Taxonomy" id="1328759"/>
    <lineage>
        <taxon>Eukaryota</taxon>
        <taxon>Fungi</taxon>
        <taxon>Dikarya</taxon>
        <taxon>Basidiomycota</taxon>
        <taxon>Agaricomycotina</taxon>
        <taxon>Agaricomycetes</taxon>
        <taxon>Polyporales</taxon>
        <taxon>Polyporaceae</taxon>
        <taxon>Lentinus</taxon>
    </lineage>
</organism>
<feature type="signal peptide" evidence="3">
    <location>
        <begin position="1"/>
        <end position="19"/>
    </location>
</feature>
<keyword evidence="3" id="KW-0732">Signal</keyword>
<gene>
    <name evidence="4" type="ORF">L227DRAFT_214006</name>
</gene>
<dbReference type="EMBL" id="ML122252">
    <property type="protein sequence ID" value="RPD65497.1"/>
    <property type="molecule type" value="Genomic_DNA"/>
</dbReference>
<dbReference type="OrthoDB" id="2757865at2759"/>
<keyword evidence="2" id="KW-1133">Transmembrane helix</keyword>
<evidence type="ECO:0000313" key="5">
    <source>
        <dbReference type="Proteomes" id="UP000313359"/>
    </source>
</evidence>
<proteinExistence type="predicted"/>
<evidence type="ECO:0000256" key="3">
    <source>
        <dbReference type="SAM" id="SignalP"/>
    </source>
</evidence>
<reference evidence="4" key="1">
    <citation type="journal article" date="2018" name="Genome Biol. Evol.">
        <title>Genomics and development of Lentinus tigrinus, a white-rot wood-decaying mushroom with dimorphic fruiting bodies.</title>
        <authorList>
            <person name="Wu B."/>
            <person name="Xu Z."/>
            <person name="Knudson A."/>
            <person name="Carlson A."/>
            <person name="Chen N."/>
            <person name="Kovaka S."/>
            <person name="LaButti K."/>
            <person name="Lipzen A."/>
            <person name="Pennachio C."/>
            <person name="Riley R."/>
            <person name="Schakwitz W."/>
            <person name="Umezawa K."/>
            <person name="Ohm R.A."/>
            <person name="Grigoriev I.V."/>
            <person name="Nagy L.G."/>
            <person name="Gibbons J."/>
            <person name="Hibbett D."/>
        </authorList>
    </citation>
    <scope>NUCLEOTIDE SEQUENCE [LARGE SCALE GENOMIC DNA]</scope>
    <source>
        <strain evidence="4">ALCF2SS1-6</strain>
    </source>
</reference>
<feature type="region of interest" description="Disordered" evidence="1">
    <location>
        <begin position="173"/>
        <end position="237"/>
    </location>
</feature>
<feature type="transmembrane region" description="Helical" evidence="2">
    <location>
        <begin position="245"/>
        <end position="263"/>
    </location>
</feature>
<dbReference type="STRING" id="1328759.A0A5C2SQU6"/>